<keyword evidence="2 7" id="KW-0489">Methyltransferase</keyword>
<dbReference type="PANTHER" id="PTHR10629">
    <property type="entry name" value="CYTOSINE-SPECIFIC METHYLTRANSFERASE"/>
    <property type="match status" value="1"/>
</dbReference>
<name>A0A4Q5HI34_9BACE</name>
<dbReference type="PANTHER" id="PTHR10629:SF52">
    <property type="entry name" value="DNA (CYTOSINE-5)-METHYLTRANSFERASE 1"/>
    <property type="match status" value="1"/>
</dbReference>
<dbReference type="PROSITE" id="PS51679">
    <property type="entry name" value="SAM_MT_C5"/>
    <property type="match status" value="1"/>
</dbReference>
<dbReference type="Gene3D" id="3.90.120.10">
    <property type="entry name" value="DNA Methylase, subunit A, domain 2"/>
    <property type="match status" value="1"/>
</dbReference>
<proteinExistence type="inferred from homology"/>
<dbReference type="GO" id="GO:0003886">
    <property type="term" value="F:DNA (cytosine-5-)-methyltransferase activity"/>
    <property type="evidence" value="ECO:0007669"/>
    <property type="project" value="UniProtKB-EC"/>
</dbReference>
<feature type="active site" evidence="7">
    <location>
        <position position="106"/>
    </location>
</feature>
<dbReference type="EMBL" id="RCXO01000002">
    <property type="protein sequence ID" value="RYT82528.1"/>
    <property type="molecule type" value="Genomic_DNA"/>
</dbReference>
<evidence type="ECO:0000256" key="8">
    <source>
        <dbReference type="RuleBase" id="RU000416"/>
    </source>
</evidence>
<evidence type="ECO:0000313" key="10">
    <source>
        <dbReference type="Proteomes" id="UP000291191"/>
    </source>
</evidence>
<dbReference type="NCBIfam" id="TIGR00675">
    <property type="entry name" value="dcm"/>
    <property type="match status" value="1"/>
</dbReference>
<dbReference type="RefSeq" id="WP_118216026.1">
    <property type="nucleotide sequence ID" value="NZ_QSKS01000001.1"/>
</dbReference>
<dbReference type="InterPro" id="IPR029063">
    <property type="entry name" value="SAM-dependent_MTases_sf"/>
</dbReference>
<dbReference type="Gene3D" id="3.40.50.150">
    <property type="entry name" value="Vaccinia Virus protein VP39"/>
    <property type="match status" value="1"/>
</dbReference>
<evidence type="ECO:0000256" key="4">
    <source>
        <dbReference type="ARBA" id="ARBA00022691"/>
    </source>
</evidence>
<dbReference type="GO" id="GO:0044027">
    <property type="term" value="P:negative regulation of gene expression via chromosomal CpG island methylation"/>
    <property type="evidence" value="ECO:0007669"/>
    <property type="project" value="TreeGrafter"/>
</dbReference>
<gene>
    <name evidence="9" type="primary">dcm</name>
    <name evidence="9" type="ORF">EAJ06_02635</name>
</gene>
<evidence type="ECO:0000256" key="6">
    <source>
        <dbReference type="ARBA" id="ARBA00047422"/>
    </source>
</evidence>
<evidence type="ECO:0000256" key="3">
    <source>
        <dbReference type="ARBA" id="ARBA00022679"/>
    </source>
</evidence>
<keyword evidence="4 7" id="KW-0949">S-adenosyl-L-methionine</keyword>
<dbReference type="InterPro" id="IPR050390">
    <property type="entry name" value="C5-Methyltransferase"/>
</dbReference>
<keyword evidence="5" id="KW-0680">Restriction system</keyword>
<dbReference type="GO" id="GO:0003677">
    <property type="term" value="F:DNA binding"/>
    <property type="evidence" value="ECO:0007669"/>
    <property type="project" value="TreeGrafter"/>
</dbReference>
<dbReference type="AlphaFoldDB" id="A0A4Q5HI34"/>
<dbReference type="GO" id="GO:0009307">
    <property type="term" value="P:DNA restriction-modification system"/>
    <property type="evidence" value="ECO:0007669"/>
    <property type="project" value="UniProtKB-KW"/>
</dbReference>
<dbReference type="PRINTS" id="PR00105">
    <property type="entry name" value="C5METTRFRASE"/>
</dbReference>
<dbReference type="OrthoDB" id="32195at2"/>
<evidence type="ECO:0000256" key="1">
    <source>
        <dbReference type="ARBA" id="ARBA00011975"/>
    </source>
</evidence>
<comment type="caution">
    <text evidence="9">The sequence shown here is derived from an EMBL/GenBank/DDBJ whole genome shotgun (WGS) entry which is preliminary data.</text>
</comment>
<organism evidence="9 10">
    <name type="scientific">Bacteroides intestinalis</name>
    <dbReference type="NCBI Taxonomy" id="329854"/>
    <lineage>
        <taxon>Bacteria</taxon>
        <taxon>Pseudomonadati</taxon>
        <taxon>Bacteroidota</taxon>
        <taxon>Bacteroidia</taxon>
        <taxon>Bacteroidales</taxon>
        <taxon>Bacteroidaceae</taxon>
        <taxon>Bacteroides</taxon>
    </lineage>
</organism>
<dbReference type="InterPro" id="IPR001525">
    <property type="entry name" value="C5_MeTfrase"/>
</dbReference>
<sequence length="382" mass="43478">MDNKIVNTNEPIPVLSFFTGGGFMDMGFIQAGFDVIWTNEIEPAFAEFYGQGITSWKRKHKLLPKGQNCSISNTNSIKEISSDTIISEAFGDKVPSLFGVIGGPPCQDFSINGNLEGFKGERGSLTDTYLCRILELNPSFFIMENVTGLIRVKKNAKHFLDLLNTISEEYLIDWEVLNSLEFGIPQSRERIFVVGLNRKHFDLSSICPDLKGKWFPFHEKQKYANPHKKYKWPQAIAFGTKNIEKPKDIPLQLCLESCLVPKDKESTISNADEYFNLLGDKRRFSVIQEGETNRPSFKRLHRYKYSPTACYGNNEVHLHPYQHRRLSVREALRIQGVDDSYVLTTQNLLSKKFKMIGNGVPVPLAKAVAETLKEFIDKLVIL</sequence>
<evidence type="ECO:0000256" key="5">
    <source>
        <dbReference type="ARBA" id="ARBA00022747"/>
    </source>
</evidence>
<dbReference type="EC" id="2.1.1.37" evidence="1"/>
<dbReference type="Pfam" id="PF00145">
    <property type="entry name" value="DNA_methylase"/>
    <property type="match status" value="1"/>
</dbReference>
<comment type="similarity">
    <text evidence="7 8">Belongs to the class I-like SAM-binding methyltransferase superfamily. C5-methyltransferase family.</text>
</comment>
<keyword evidence="10" id="KW-1185">Reference proteome</keyword>
<protein>
    <recommendedName>
        <fullName evidence="1">DNA (cytosine-5-)-methyltransferase</fullName>
        <ecNumber evidence="1">2.1.1.37</ecNumber>
    </recommendedName>
</protein>
<evidence type="ECO:0000256" key="2">
    <source>
        <dbReference type="ARBA" id="ARBA00022603"/>
    </source>
</evidence>
<dbReference type="SUPFAM" id="SSF53335">
    <property type="entry name" value="S-adenosyl-L-methionine-dependent methyltransferases"/>
    <property type="match status" value="1"/>
</dbReference>
<evidence type="ECO:0000256" key="7">
    <source>
        <dbReference type="PROSITE-ProRule" id="PRU01016"/>
    </source>
</evidence>
<reference evidence="9 10" key="1">
    <citation type="journal article" date="2019" name="Science, e1252229">
        <title>Invertible promoters mediate bacterial phase variation, antibiotic resistance, and host adaptation in the gut.</title>
        <authorList>
            <person name="Jiang X."/>
            <person name="Hall A.B."/>
            <person name="Arthur T.D."/>
            <person name="Plichta D.R."/>
            <person name="Covington C.T."/>
            <person name="Poyet M."/>
            <person name="Crothers J."/>
            <person name="Moses P.L."/>
            <person name="Tolonen A.C."/>
            <person name="Vlamakis H."/>
            <person name="Alm E.J."/>
            <person name="Xavier R.J."/>
        </authorList>
    </citation>
    <scope>NUCLEOTIDE SEQUENCE [LARGE SCALE GENOMIC DNA]</scope>
    <source>
        <strain evidence="10">bf_0095</strain>
    </source>
</reference>
<accession>A0A4Q5HI34</accession>
<comment type="catalytic activity">
    <reaction evidence="6">
        <text>a 2'-deoxycytidine in DNA + S-adenosyl-L-methionine = a 5-methyl-2'-deoxycytidine in DNA + S-adenosyl-L-homocysteine + H(+)</text>
        <dbReference type="Rhea" id="RHEA:13681"/>
        <dbReference type="Rhea" id="RHEA-COMP:11369"/>
        <dbReference type="Rhea" id="RHEA-COMP:11370"/>
        <dbReference type="ChEBI" id="CHEBI:15378"/>
        <dbReference type="ChEBI" id="CHEBI:57856"/>
        <dbReference type="ChEBI" id="CHEBI:59789"/>
        <dbReference type="ChEBI" id="CHEBI:85452"/>
        <dbReference type="ChEBI" id="CHEBI:85454"/>
        <dbReference type="EC" id="2.1.1.37"/>
    </reaction>
</comment>
<dbReference type="GO" id="GO:0032259">
    <property type="term" value="P:methylation"/>
    <property type="evidence" value="ECO:0007669"/>
    <property type="project" value="UniProtKB-KW"/>
</dbReference>
<evidence type="ECO:0000313" key="9">
    <source>
        <dbReference type="EMBL" id="RYT82528.1"/>
    </source>
</evidence>
<keyword evidence="3 7" id="KW-0808">Transferase</keyword>
<dbReference type="Proteomes" id="UP000291191">
    <property type="component" value="Unassembled WGS sequence"/>
</dbReference>